<dbReference type="InterPro" id="IPR013083">
    <property type="entry name" value="Znf_RING/FYVE/PHD"/>
</dbReference>
<feature type="domain" description="RING-type" evidence="5">
    <location>
        <begin position="378"/>
        <end position="417"/>
    </location>
</feature>
<dbReference type="PROSITE" id="PS50089">
    <property type="entry name" value="ZF_RING_2"/>
    <property type="match status" value="1"/>
</dbReference>
<sequence>MKFGHVFKERLKNEGFPPDWVESAISYSQLKKCINRLTHELATVGLDAATLSKLLKHVEDYNASTEARDSDEEPPFEYILSEEPAPAPDGATDSRNRRIPFHPKLLFYVNETTGELLNARLDAETRKHLQRLAVETGMTHLRVFEEPDEESISIISADSTNDASTLNGTGKRRPGYRTVEVPLTSDSEFFATLAKELSGLEELQEREERRMHTRIEELGKQIAHLTDPSHRQNRKLLAAWRQIFQVYIESGIFFGTTETDHAPHDADKATERFQEFANKIATMGLVKKFKKPENLRALNAFMAINREILQGLRFGEINHIAMLKILKKFDKQTSLNVKATFPQAITFPEFSSHLAKVVCAEVNSNILSHIPQLDDYSCPMCMDIKWRPVKLRCGHVFCIRCLIVMQTNKQDNCPLCRERTVVDANSENLDLELADFLKKWFPDEVKAKQKYNELMAGVDQYGEVYQDRCAVM</sequence>
<dbReference type="AlphaFoldDB" id="A0A9P4JZV4"/>
<dbReference type="PANTHER" id="PTHR23327">
    <property type="entry name" value="RING FINGER PROTEIN 127"/>
    <property type="match status" value="1"/>
</dbReference>
<proteinExistence type="predicted"/>
<comment type="caution">
    <text evidence="7">The sequence shown here is derived from an EMBL/GenBank/DDBJ whole genome shotgun (WGS) entry which is preliminary data.</text>
</comment>
<evidence type="ECO:0000313" key="8">
    <source>
        <dbReference type="Proteomes" id="UP000800093"/>
    </source>
</evidence>
<evidence type="ECO:0000256" key="4">
    <source>
        <dbReference type="PROSITE-ProRule" id="PRU00175"/>
    </source>
</evidence>
<keyword evidence="1" id="KW-0479">Metal-binding</keyword>
<organism evidence="7 8">
    <name type="scientific">Lojkania enalia</name>
    <dbReference type="NCBI Taxonomy" id="147567"/>
    <lineage>
        <taxon>Eukaryota</taxon>
        <taxon>Fungi</taxon>
        <taxon>Dikarya</taxon>
        <taxon>Ascomycota</taxon>
        <taxon>Pezizomycotina</taxon>
        <taxon>Dothideomycetes</taxon>
        <taxon>Pleosporomycetidae</taxon>
        <taxon>Pleosporales</taxon>
        <taxon>Pleosporales incertae sedis</taxon>
        <taxon>Lojkania</taxon>
    </lineage>
</organism>
<dbReference type="Proteomes" id="UP000800093">
    <property type="component" value="Unassembled WGS sequence"/>
</dbReference>
<dbReference type="Pfam" id="PF03105">
    <property type="entry name" value="SPX"/>
    <property type="match status" value="1"/>
</dbReference>
<dbReference type="Pfam" id="PF15227">
    <property type="entry name" value="zf-C3HC4_4"/>
    <property type="match status" value="1"/>
</dbReference>
<feature type="domain" description="SPX" evidence="6">
    <location>
        <begin position="1"/>
        <end position="343"/>
    </location>
</feature>
<dbReference type="InterPro" id="IPR017907">
    <property type="entry name" value="Znf_RING_CS"/>
</dbReference>
<dbReference type="GO" id="GO:0008270">
    <property type="term" value="F:zinc ion binding"/>
    <property type="evidence" value="ECO:0007669"/>
    <property type="project" value="UniProtKB-KW"/>
</dbReference>
<evidence type="ECO:0000259" key="6">
    <source>
        <dbReference type="PROSITE" id="PS51382"/>
    </source>
</evidence>
<accession>A0A9P4JZV4</accession>
<dbReference type="EMBL" id="ML986691">
    <property type="protein sequence ID" value="KAF2260002.1"/>
    <property type="molecule type" value="Genomic_DNA"/>
</dbReference>
<evidence type="ECO:0000256" key="3">
    <source>
        <dbReference type="ARBA" id="ARBA00022833"/>
    </source>
</evidence>
<dbReference type="PROSITE" id="PS00518">
    <property type="entry name" value="ZF_RING_1"/>
    <property type="match status" value="1"/>
</dbReference>
<dbReference type="PANTHER" id="PTHR23327:SF51">
    <property type="entry name" value="TRANSCRIPTIONAL REGULATOR OF YEAST FORM ADHERENCE 3"/>
    <property type="match status" value="1"/>
</dbReference>
<dbReference type="SMART" id="SM00184">
    <property type="entry name" value="RING"/>
    <property type="match status" value="1"/>
</dbReference>
<evidence type="ECO:0000313" key="7">
    <source>
        <dbReference type="EMBL" id="KAF2260002.1"/>
    </source>
</evidence>
<keyword evidence="3" id="KW-0862">Zinc</keyword>
<evidence type="ECO:0000256" key="1">
    <source>
        <dbReference type="ARBA" id="ARBA00022723"/>
    </source>
</evidence>
<dbReference type="PROSITE" id="PS51382">
    <property type="entry name" value="SPX"/>
    <property type="match status" value="1"/>
</dbReference>
<name>A0A9P4JZV4_9PLEO</name>
<keyword evidence="2 4" id="KW-0863">Zinc-finger</keyword>
<dbReference type="Gene3D" id="3.30.40.10">
    <property type="entry name" value="Zinc/RING finger domain, C3HC4 (zinc finger)"/>
    <property type="match status" value="1"/>
</dbReference>
<dbReference type="SUPFAM" id="SSF57850">
    <property type="entry name" value="RING/U-box"/>
    <property type="match status" value="1"/>
</dbReference>
<gene>
    <name evidence="7" type="ORF">CC78DRAFT_40887</name>
</gene>
<protein>
    <submittedName>
        <fullName evidence="7">RING-14 protein-like protein</fullName>
    </submittedName>
</protein>
<keyword evidence="8" id="KW-1185">Reference proteome</keyword>
<dbReference type="InterPro" id="IPR001841">
    <property type="entry name" value="Znf_RING"/>
</dbReference>
<reference evidence="8" key="1">
    <citation type="journal article" date="2020" name="Stud. Mycol.">
        <title>101 Dothideomycetes genomes: A test case for predicting lifestyles and emergence of pathogens.</title>
        <authorList>
            <person name="Haridas S."/>
            <person name="Albert R."/>
            <person name="Binder M."/>
            <person name="Bloem J."/>
            <person name="LaButti K."/>
            <person name="Salamov A."/>
            <person name="Andreopoulos B."/>
            <person name="Baker S."/>
            <person name="Barry K."/>
            <person name="Bills G."/>
            <person name="Bluhm B."/>
            <person name="Cannon C."/>
            <person name="Castanera R."/>
            <person name="Culley D."/>
            <person name="Daum C."/>
            <person name="Ezra D."/>
            <person name="Gonzalez J."/>
            <person name="Henrissat B."/>
            <person name="Kuo A."/>
            <person name="Liang C."/>
            <person name="Lipzen A."/>
            <person name="Lutzoni F."/>
            <person name="Magnuson J."/>
            <person name="Mondo S."/>
            <person name="Nolan M."/>
            <person name="Ohm R."/>
            <person name="Pangilinan J."/>
            <person name="Park H.-J."/>
            <person name="Ramirez L."/>
            <person name="Alfaro M."/>
            <person name="Sun H."/>
            <person name="Tritt A."/>
            <person name="Yoshinaga Y."/>
            <person name="Zwiers L.-H."/>
            <person name="Turgeon B."/>
            <person name="Goodwin S."/>
            <person name="Spatafora J."/>
            <person name="Crous P."/>
            <person name="Grigoriev I."/>
        </authorList>
    </citation>
    <scope>NUCLEOTIDE SEQUENCE [LARGE SCALE GENOMIC DNA]</scope>
    <source>
        <strain evidence="8">CBS 304.66</strain>
    </source>
</reference>
<evidence type="ECO:0000256" key="2">
    <source>
        <dbReference type="ARBA" id="ARBA00022771"/>
    </source>
</evidence>
<dbReference type="InterPro" id="IPR004331">
    <property type="entry name" value="SPX_dom"/>
</dbReference>
<dbReference type="OrthoDB" id="5588846at2759"/>
<evidence type="ECO:0000259" key="5">
    <source>
        <dbReference type="PROSITE" id="PS50089"/>
    </source>
</evidence>